<feature type="compositionally biased region" description="Low complexity" evidence="1">
    <location>
        <begin position="883"/>
        <end position="911"/>
    </location>
</feature>
<feature type="region of interest" description="Disordered" evidence="1">
    <location>
        <begin position="1"/>
        <end position="213"/>
    </location>
</feature>
<evidence type="ECO:0000256" key="1">
    <source>
        <dbReference type="SAM" id="MobiDB-lite"/>
    </source>
</evidence>
<feature type="compositionally biased region" description="Pro residues" evidence="1">
    <location>
        <begin position="672"/>
        <end position="691"/>
    </location>
</feature>
<feature type="compositionally biased region" description="Polar residues" evidence="1">
    <location>
        <begin position="750"/>
        <end position="761"/>
    </location>
</feature>
<feature type="compositionally biased region" description="Polar residues" evidence="1">
    <location>
        <begin position="64"/>
        <end position="74"/>
    </location>
</feature>
<feature type="compositionally biased region" description="Polar residues" evidence="1">
    <location>
        <begin position="952"/>
        <end position="963"/>
    </location>
</feature>
<feature type="compositionally biased region" description="Pro residues" evidence="1">
    <location>
        <begin position="811"/>
        <end position="821"/>
    </location>
</feature>
<organism evidence="2 3">
    <name type="scientific">Hebeloma cylindrosporum</name>
    <dbReference type="NCBI Taxonomy" id="76867"/>
    <lineage>
        <taxon>Eukaryota</taxon>
        <taxon>Fungi</taxon>
        <taxon>Dikarya</taxon>
        <taxon>Basidiomycota</taxon>
        <taxon>Agaricomycotina</taxon>
        <taxon>Agaricomycetes</taxon>
        <taxon>Agaricomycetidae</taxon>
        <taxon>Agaricales</taxon>
        <taxon>Agaricineae</taxon>
        <taxon>Hymenogastraceae</taxon>
        <taxon>Hebeloma</taxon>
    </lineage>
</organism>
<proteinExistence type="predicted"/>
<feature type="compositionally biased region" description="Polar residues" evidence="1">
    <location>
        <begin position="43"/>
        <end position="56"/>
    </location>
</feature>
<feature type="compositionally biased region" description="Pro residues" evidence="1">
    <location>
        <begin position="856"/>
        <end position="868"/>
    </location>
</feature>
<name>A0A0C3C6N4_HEBCY</name>
<evidence type="ECO:0000313" key="2">
    <source>
        <dbReference type="EMBL" id="KIM44540.1"/>
    </source>
</evidence>
<dbReference type="HOGENOM" id="CLU_006928_0_0_1"/>
<evidence type="ECO:0000313" key="3">
    <source>
        <dbReference type="Proteomes" id="UP000053424"/>
    </source>
</evidence>
<protein>
    <submittedName>
        <fullName evidence="2">Uncharacterized protein</fullName>
    </submittedName>
</protein>
<feature type="compositionally biased region" description="Low complexity" evidence="1">
    <location>
        <begin position="177"/>
        <end position="188"/>
    </location>
</feature>
<feature type="compositionally biased region" description="Low complexity" evidence="1">
    <location>
        <begin position="692"/>
        <end position="710"/>
    </location>
</feature>
<feature type="compositionally biased region" description="Polar residues" evidence="1">
    <location>
        <begin position="138"/>
        <end position="148"/>
    </location>
</feature>
<sequence>MDDDPWANAWGEPKSSLPDAALSPGWSAPSVSVLHGDNEDDLSTPSWPIKPTSQWNEPDVSGASLWNQDTSTLAWNPPPSTFDRISLPADPVQHESSFQIPLSPGFREFNAQSPTSPPTSIDPAITPPRTKAPDSPSPELSQTSTTVPFISIPSAEDIDGFGTFETAPDTAESVGWSPSRSALSLPSADGTAWGTTWEEEQFSGTTRESESEEVDDAWEIARQQKAKQDQHVPPELLATILRQLEGLTQDLWPDPSPPPEIERERVDFDDLGLNSVKLRLVPEDMVLPVNNPFEKTFTTKQLSEALRLTRHCPLTRSSPMALYMSSKGSTSWEASIIAKPIITQDDITPAGWKILDPIKEDPPIVDEGKKKASGGLLSFFGRRATNIPPEPVISSRSASPAIVPAVATIKANSSPRVSLDNIAVQSPATERSMPLPEVSAISAPSVQSLSDSNSNLGVVVSENDNEGPIPAPSAVSRFLGRFSSRSKPSVSRDSIPLSADDLEFLSDVPTIRSEAEQSPALDALSMMLKSPPLSTALPPPLAPPPKGPSRSFRHTPPAQDPQRPSNEFSFFDLDQGTANTTLAGPSLSLLTTAPIPPVKPPLGESAPTPNRNASPTHSFNLTPIPDYTQPPSDNEQSWPPFDYPSVSMNKPAPPQTKRSFVPIMSSSRTPSGTPPPLPKPGLPFALPPPPSSNHRPSSSNPAVGSSIAISPLPPPPSSRSHTPFRAQIQPPSTIIDEDDEFSDFLSSPSQTTHPAPLSFSNFGPAPSLTPIPSHPPPTISTNLFNDFNTSPLPPKPPAKTTPSPTRFSAPPLRPPSNPPPETMSGSKQSKVPRKADHSRTLSLLESAAARGRWLAPPSPLPEAIPPPDASNGKSSNVDLFGGNSTMQAQQAQAAATLANFASNSSNGNGNSQGWNFPPPSNTTSIIQPTLRRPPPPQPAFTSLPLPAVQPFPTKNGSTSSSAKTGGLSAQDLSFFEGL</sequence>
<feature type="compositionally biased region" description="Pro residues" evidence="1">
    <location>
        <begin position="537"/>
        <end position="547"/>
    </location>
</feature>
<dbReference type="AlphaFoldDB" id="A0A0C3C6N4"/>
<reference evidence="2 3" key="1">
    <citation type="submission" date="2014-04" db="EMBL/GenBank/DDBJ databases">
        <authorList>
            <consortium name="DOE Joint Genome Institute"/>
            <person name="Kuo A."/>
            <person name="Gay G."/>
            <person name="Dore J."/>
            <person name="Kohler A."/>
            <person name="Nagy L.G."/>
            <person name="Floudas D."/>
            <person name="Copeland A."/>
            <person name="Barry K.W."/>
            <person name="Cichocki N."/>
            <person name="Veneault-Fourrey C."/>
            <person name="LaButti K."/>
            <person name="Lindquist E.A."/>
            <person name="Lipzen A."/>
            <person name="Lundell T."/>
            <person name="Morin E."/>
            <person name="Murat C."/>
            <person name="Sun H."/>
            <person name="Tunlid A."/>
            <person name="Henrissat B."/>
            <person name="Grigoriev I.V."/>
            <person name="Hibbett D.S."/>
            <person name="Martin F."/>
            <person name="Nordberg H.P."/>
            <person name="Cantor M.N."/>
            <person name="Hua S.X."/>
        </authorList>
    </citation>
    <scope>NUCLEOTIDE SEQUENCE [LARGE SCALE GENOMIC DNA]</scope>
    <source>
        <strain evidence="3">h7</strain>
    </source>
</reference>
<keyword evidence="3" id="KW-1185">Reference proteome</keyword>
<dbReference type="Proteomes" id="UP000053424">
    <property type="component" value="Unassembled WGS sequence"/>
</dbReference>
<gene>
    <name evidence="2" type="ORF">M413DRAFT_25014</name>
</gene>
<dbReference type="OrthoDB" id="3262497at2759"/>
<accession>A0A0C3C6N4</accession>
<feature type="compositionally biased region" description="Polar residues" evidence="1">
    <location>
        <begin position="607"/>
        <end position="621"/>
    </location>
</feature>
<feature type="compositionally biased region" description="Pro residues" evidence="1">
    <location>
        <begin position="767"/>
        <end position="778"/>
    </location>
</feature>
<feature type="region of interest" description="Disordered" evidence="1">
    <location>
        <begin position="531"/>
        <end position="571"/>
    </location>
</feature>
<dbReference type="STRING" id="686832.A0A0C3C6N4"/>
<feature type="region of interest" description="Disordered" evidence="1">
    <location>
        <begin position="588"/>
        <end position="978"/>
    </location>
</feature>
<dbReference type="EMBL" id="KN831773">
    <property type="protein sequence ID" value="KIM44540.1"/>
    <property type="molecule type" value="Genomic_DNA"/>
</dbReference>
<reference evidence="3" key="2">
    <citation type="submission" date="2015-01" db="EMBL/GenBank/DDBJ databases">
        <title>Evolutionary Origins and Diversification of the Mycorrhizal Mutualists.</title>
        <authorList>
            <consortium name="DOE Joint Genome Institute"/>
            <consortium name="Mycorrhizal Genomics Consortium"/>
            <person name="Kohler A."/>
            <person name="Kuo A."/>
            <person name="Nagy L.G."/>
            <person name="Floudas D."/>
            <person name="Copeland A."/>
            <person name="Barry K.W."/>
            <person name="Cichocki N."/>
            <person name="Veneault-Fourrey C."/>
            <person name="LaButti K."/>
            <person name="Lindquist E.A."/>
            <person name="Lipzen A."/>
            <person name="Lundell T."/>
            <person name="Morin E."/>
            <person name="Murat C."/>
            <person name="Riley R."/>
            <person name="Ohm R."/>
            <person name="Sun H."/>
            <person name="Tunlid A."/>
            <person name="Henrissat B."/>
            <person name="Grigoriev I.V."/>
            <person name="Hibbett D.S."/>
            <person name="Martin F."/>
        </authorList>
    </citation>
    <scope>NUCLEOTIDE SEQUENCE [LARGE SCALE GENOMIC DNA]</scope>
    <source>
        <strain evidence="3">h7</strain>
    </source>
</reference>